<dbReference type="AlphaFoldDB" id="A0A2P2NNS6"/>
<keyword evidence="1" id="KW-1133">Transmembrane helix</keyword>
<keyword evidence="1" id="KW-0812">Transmembrane</keyword>
<name>A0A2P2NNS6_RHIMU</name>
<feature type="transmembrane region" description="Helical" evidence="1">
    <location>
        <begin position="13"/>
        <end position="33"/>
    </location>
</feature>
<reference evidence="2" key="1">
    <citation type="submission" date="2018-02" db="EMBL/GenBank/DDBJ databases">
        <title>Rhizophora mucronata_Transcriptome.</title>
        <authorList>
            <person name="Meera S.P."/>
            <person name="Sreeshan A."/>
            <person name="Augustine A."/>
        </authorList>
    </citation>
    <scope>NUCLEOTIDE SEQUENCE</scope>
    <source>
        <tissue evidence="2">Leaf</tissue>
    </source>
</reference>
<keyword evidence="1" id="KW-0472">Membrane</keyword>
<organism evidence="2">
    <name type="scientific">Rhizophora mucronata</name>
    <name type="common">Asiatic mangrove</name>
    <dbReference type="NCBI Taxonomy" id="61149"/>
    <lineage>
        <taxon>Eukaryota</taxon>
        <taxon>Viridiplantae</taxon>
        <taxon>Streptophyta</taxon>
        <taxon>Embryophyta</taxon>
        <taxon>Tracheophyta</taxon>
        <taxon>Spermatophyta</taxon>
        <taxon>Magnoliopsida</taxon>
        <taxon>eudicotyledons</taxon>
        <taxon>Gunneridae</taxon>
        <taxon>Pentapetalae</taxon>
        <taxon>rosids</taxon>
        <taxon>fabids</taxon>
        <taxon>Malpighiales</taxon>
        <taxon>Rhizophoraceae</taxon>
        <taxon>Rhizophora</taxon>
    </lineage>
</organism>
<protein>
    <submittedName>
        <fullName evidence="2">Uncharacterized protein</fullName>
    </submittedName>
</protein>
<evidence type="ECO:0000256" key="1">
    <source>
        <dbReference type="SAM" id="Phobius"/>
    </source>
</evidence>
<sequence length="34" mass="4026">MFSAWPIGAEFEFVYIELIIYICFVLFTVILCFS</sequence>
<proteinExistence type="predicted"/>
<dbReference type="EMBL" id="GGEC01063678">
    <property type="protein sequence ID" value="MBX44162.1"/>
    <property type="molecule type" value="Transcribed_RNA"/>
</dbReference>
<accession>A0A2P2NNS6</accession>
<evidence type="ECO:0000313" key="2">
    <source>
        <dbReference type="EMBL" id="MBX44162.1"/>
    </source>
</evidence>